<dbReference type="GO" id="GO:0005886">
    <property type="term" value="C:plasma membrane"/>
    <property type="evidence" value="ECO:0000318"/>
    <property type="project" value="GO_Central"/>
</dbReference>
<dbReference type="EMBL" id="CM007903">
    <property type="protein sequence ID" value="OTF97698.1"/>
    <property type="molecule type" value="Genomic_DNA"/>
</dbReference>
<dbReference type="Proteomes" id="UP000215914">
    <property type="component" value="Chromosome 14"/>
</dbReference>
<reference evidence="9 11" key="1">
    <citation type="journal article" date="2017" name="Nature">
        <title>The sunflower genome provides insights into oil metabolism, flowering and Asterid evolution.</title>
        <authorList>
            <person name="Badouin H."/>
            <person name="Gouzy J."/>
            <person name="Grassa C.J."/>
            <person name="Murat F."/>
            <person name="Staton S.E."/>
            <person name="Cottret L."/>
            <person name="Lelandais-Briere C."/>
            <person name="Owens G.L."/>
            <person name="Carrere S."/>
            <person name="Mayjonade B."/>
            <person name="Legrand L."/>
            <person name="Gill N."/>
            <person name="Kane N.C."/>
            <person name="Bowers J.E."/>
            <person name="Hubner S."/>
            <person name="Bellec A."/>
            <person name="Berard A."/>
            <person name="Berges H."/>
            <person name="Blanchet N."/>
            <person name="Boniface M.C."/>
            <person name="Brunel D."/>
            <person name="Catrice O."/>
            <person name="Chaidir N."/>
            <person name="Claudel C."/>
            <person name="Donnadieu C."/>
            <person name="Faraut T."/>
            <person name="Fievet G."/>
            <person name="Helmstetter N."/>
            <person name="King M."/>
            <person name="Knapp S.J."/>
            <person name="Lai Z."/>
            <person name="Le Paslier M.C."/>
            <person name="Lippi Y."/>
            <person name="Lorenzon L."/>
            <person name="Mandel J.R."/>
            <person name="Marage G."/>
            <person name="Marchand G."/>
            <person name="Marquand E."/>
            <person name="Bret-Mestries E."/>
            <person name="Morien E."/>
            <person name="Nambeesan S."/>
            <person name="Nguyen T."/>
            <person name="Pegot-Espagnet P."/>
            <person name="Pouilly N."/>
            <person name="Raftis F."/>
            <person name="Sallet E."/>
            <person name="Schiex T."/>
            <person name="Thomas J."/>
            <person name="Vandecasteele C."/>
            <person name="Vares D."/>
            <person name="Vear F."/>
            <person name="Vautrin S."/>
            <person name="Crespi M."/>
            <person name="Mangin B."/>
            <person name="Burke J.M."/>
            <person name="Salse J."/>
            <person name="Munos S."/>
            <person name="Vincourt P."/>
            <person name="Rieseberg L.H."/>
            <person name="Langlade N.B."/>
        </authorList>
    </citation>
    <scope>NUCLEOTIDE SEQUENCE [LARGE SCALE GENOMIC DNA]</scope>
    <source>
        <strain evidence="11">cv. SF193</strain>
        <tissue evidence="9">Leaves</tissue>
    </source>
</reference>
<dbReference type="OrthoDB" id="9999863at2759"/>
<evidence type="ECO:0000256" key="2">
    <source>
        <dbReference type="ARBA" id="ARBA00010864"/>
    </source>
</evidence>
<keyword evidence="5 8" id="KW-1133">Transmembrane helix</keyword>
<dbReference type="OMA" id="KFRSPFF"/>
<dbReference type="InParanoid" id="A0A251SGD5"/>
<evidence type="ECO:0000256" key="6">
    <source>
        <dbReference type="ARBA" id="ARBA00023065"/>
    </source>
</evidence>
<proteinExistence type="inferred from homology"/>
<reference evidence="9" key="3">
    <citation type="submission" date="2020-06" db="EMBL/GenBank/DDBJ databases">
        <title>Helianthus annuus Genome sequencing and assembly Release 2.</title>
        <authorList>
            <person name="Gouzy J."/>
            <person name="Langlade N."/>
            <person name="Munos S."/>
        </authorList>
    </citation>
    <scope>NUCLEOTIDE SEQUENCE</scope>
    <source>
        <tissue evidence="9">Leaves</tissue>
    </source>
</reference>
<feature type="transmembrane region" description="Helical" evidence="8">
    <location>
        <begin position="299"/>
        <end position="320"/>
    </location>
</feature>
<reference evidence="10" key="2">
    <citation type="submission" date="2017-02" db="EMBL/GenBank/DDBJ databases">
        <title>Sunflower complete genome.</title>
        <authorList>
            <person name="Langlade N."/>
            <person name="Munos S."/>
        </authorList>
    </citation>
    <scope>NUCLEOTIDE SEQUENCE [LARGE SCALE GENOMIC DNA]</scope>
    <source>
        <tissue evidence="10">Leaves</tissue>
    </source>
</reference>
<dbReference type="InterPro" id="IPR003445">
    <property type="entry name" value="Cat_transpt"/>
</dbReference>
<organism evidence="10 11">
    <name type="scientific">Helianthus annuus</name>
    <name type="common">Common sunflower</name>
    <dbReference type="NCBI Taxonomy" id="4232"/>
    <lineage>
        <taxon>Eukaryota</taxon>
        <taxon>Viridiplantae</taxon>
        <taxon>Streptophyta</taxon>
        <taxon>Embryophyta</taxon>
        <taxon>Tracheophyta</taxon>
        <taxon>Spermatophyta</taxon>
        <taxon>Magnoliopsida</taxon>
        <taxon>eudicotyledons</taxon>
        <taxon>Gunneridae</taxon>
        <taxon>Pentapetalae</taxon>
        <taxon>asterids</taxon>
        <taxon>campanulids</taxon>
        <taxon>Asterales</taxon>
        <taxon>Asteraceae</taxon>
        <taxon>Asteroideae</taxon>
        <taxon>Heliantheae alliance</taxon>
        <taxon>Heliantheae</taxon>
        <taxon>Helianthus</taxon>
    </lineage>
</organism>
<dbReference type="Gramene" id="mRNA:HanXRQr2_Chr09g0373551">
    <property type="protein sequence ID" value="mRNA:HanXRQr2_Chr09g0373551"/>
    <property type="gene ID" value="HanXRQr2_Chr09g0373551"/>
</dbReference>
<evidence type="ECO:0000256" key="5">
    <source>
        <dbReference type="ARBA" id="ARBA00022989"/>
    </source>
</evidence>
<evidence type="ECO:0000313" key="10">
    <source>
        <dbReference type="EMBL" id="OTF97698.1"/>
    </source>
</evidence>
<evidence type="ECO:0000256" key="4">
    <source>
        <dbReference type="ARBA" id="ARBA00022692"/>
    </source>
</evidence>
<feature type="transmembrane region" description="Helical" evidence="8">
    <location>
        <begin position="356"/>
        <end position="376"/>
    </location>
</feature>
<evidence type="ECO:0000256" key="8">
    <source>
        <dbReference type="SAM" id="Phobius"/>
    </source>
</evidence>
<evidence type="ECO:0000313" key="11">
    <source>
        <dbReference type="Proteomes" id="UP000215914"/>
    </source>
</evidence>
<feature type="transmembrane region" description="Helical" evidence="8">
    <location>
        <begin position="92"/>
        <end position="114"/>
    </location>
</feature>
<keyword evidence="3" id="KW-0813">Transport</keyword>
<keyword evidence="6" id="KW-0406">Ion transport</keyword>
<gene>
    <name evidence="10" type="primary">HKT1</name>
    <name evidence="10" type="ORF">HannXRQ_Chr14g0437461</name>
    <name evidence="9" type="ORF">HanXRQr2_Chr09g0373551</name>
</gene>
<dbReference type="AlphaFoldDB" id="A0A251SGD5"/>
<accession>A0A251SGD5</accession>
<evidence type="ECO:0000313" key="9">
    <source>
        <dbReference type="EMBL" id="KAF5789633.1"/>
    </source>
</evidence>
<dbReference type="GO" id="GO:0030001">
    <property type="term" value="P:metal ion transport"/>
    <property type="evidence" value="ECO:0007669"/>
    <property type="project" value="UniProtKB-ARBA"/>
</dbReference>
<name>A0A251SGD5_HELAN</name>
<sequence>MKMFSYIGKKLEQLCSSCLCRFTFTLRVNWFSLELLYFLFISTLGFLILHSLDVRTTTFTPRNLDLFFTSVSAATVSSMSTVEMEVFSNAQLIIMTILMFIGGEIFTSLVGHYIRTFFVHDSPKDGNKVDFCDTQSSFSDKIELNDLSIIEFGKQKSDHFSMEDLKHQSLKFLGVVGLFYFVLVQFLGVVSVLIYLSAISSANSILNHKGLHPLTFSTFTIVSTFANCGFVPTNENMLVFRKNSGLLLILIVQILLGNTFYPPALRFSIWFIGKFAKKSESRYLLKNSKDIEYGHLYSYLHSIFLLVTVLVFIMVQYILFSSMEWSSESLSGLNVYQKLVGILFQTVNSRYTGESIVDLSTISSAILVLFVLMMYLPPYTSFLPVAEESSEQGRKRSRKIMDNLIFSQPIYLVIFVILVCITERKQMVDDPLNFNVLNIVVEVVSAYGNVGFSTGYSCDRRLKQDGVCQNKWYGFSGKWSDEGKLILIIVMIFGRLKKFNMKGGKAWKVL</sequence>
<keyword evidence="7 8" id="KW-0472">Membrane</keyword>
<dbReference type="STRING" id="4232.A0A251SGD5"/>
<feature type="transmembrane region" description="Helical" evidence="8">
    <location>
        <begin position="35"/>
        <end position="52"/>
    </location>
</feature>
<dbReference type="Pfam" id="PF02386">
    <property type="entry name" value="TrkH"/>
    <property type="match status" value="2"/>
</dbReference>
<feature type="transmembrane region" description="Helical" evidence="8">
    <location>
        <begin position="172"/>
        <end position="198"/>
    </location>
</feature>
<evidence type="ECO:0000256" key="1">
    <source>
        <dbReference type="ARBA" id="ARBA00004141"/>
    </source>
</evidence>
<feature type="transmembrane region" description="Helical" evidence="8">
    <location>
        <begin position="243"/>
        <end position="261"/>
    </location>
</feature>
<feature type="transmembrane region" description="Helical" evidence="8">
    <location>
        <begin position="210"/>
        <end position="231"/>
    </location>
</feature>
<protein>
    <submittedName>
        <fullName evidence="9">Cation transporter</fullName>
    </submittedName>
    <submittedName>
        <fullName evidence="10">Putative high-affinity K+ transporter 1</fullName>
    </submittedName>
</protein>
<dbReference type="PANTHER" id="PTHR31064">
    <property type="entry name" value="POTASSIUM TRANSPORT PROTEIN DDB_G0292412-RELATED"/>
    <property type="match status" value="1"/>
</dbReference>
<keyword evidence="11" id="KW-1185">Reference proteome</keyword>
<dbReference type="GO" id="GO:0008324">
    <property type="term" value="F:monoatomic cation transmembrane transporter activity"/>
    <property type="evidence" value="ECO:0000318"/>
    <property type="project" value="GO_Central"/>
</dbReference>
<keyword evidence="4 8" id="KW-0812">Transmembrane</keyword>
<dbReference type="EMBL" id="MNCJ02000324">
    <property type="protein sequence ID" value="KAF5789633.1"/>
    <property type="molecule type" value="Genomic_DNA"/>
</dbReference>
<comment type="similarity">
    <text evidence="2">Belongs to the TrkH potassium transport family. HKT (TC 2.A.38.3) subfamily.</text>
</comment>
<dbReference type="InterPro" id="IPR051143">
    <property type="entry name" value="TrkH_K-transport"/>
</dbReference>
<evidence type="ECO:0000256" key="7">
    <source>
        <dbReference type="ARBA" id="ARBA00023136"/>
    </source>
</evidence>
<comment type="subcellular location">
    <subcellularLocation>
        <location evidence="1">Membrane</location>
        <topology evidence="1">Multi-pass membrane protein</topology>
    </subcellularLocation>
</comment>
<evidence type="ECO:0000256" key="3">
    <source>
        <dbReference type="ARBA" id="ARBA00022448"/>
    </source>
</evidence>
<feature type="transmembrane region" description="Helical" evidence="8">
    <location>
        <begin position="404"/>
        <end position="422"/>
    </location>
</feature>
<dbReference type="PANTHER" id="PTHR31064:SF38">
    <property type="entry name" value="CATION TRANSPORTER HKT1_4-RELATED"/>
    <property type="match status" value="1"/>
</dbReference>